<dbReference type="GO" id="GO:0043190">
    <property type="term" value="C:ATP-binding cassette (ABC) transporter complex"/>
    <property type="evidence" value="ECO:0007669"/>
    <property type="project" value="InterPro"/>
</dbReference>
<dbReference type="Pfam" id="PF04069">
    <property type="entry name" value="OpuAC"/>
    <property type="match status" value="1"/>
</dbReference>
<protein>
    <submittedName>
        <fullName evidence="3">Osmoprotectant transport system substrate-binding protein</fullName>
    </submittedName>
</protein>
<keyword evidence="1" id="KW-0732">Signal</keyword>
<evidence type="ECO:0000256" key="1">
    <source>
        <dbReference type="SAM" id="SignalP"/>
    </source>
</evidence>
<dbReference type="AlphaFoldDB" id="A0A2T0ZX29"/>
<name>A0A2T0ZX29_9ACTN</name>
<organism evidence="3 4">
    <name type="scientific">Antricoccus suffuscus</name>
    <dbReference type="NCBI Taxonomy" id="1629062"/>
    <lineage>
        <taxon>Bacteria</taxon>
        <taxon>Bacillati</taxon>
        <taxon>Actinomycetota</taxon>
        <taxon>Actinomycetes</taxon>
        <taxon>Geodermatophilales</taxon>
        <taxon>Antricoccaceae</taxon>
        <taxon>Antricoccus</taxon>
    </lineage>
</organism>
<dbReference type="OrthoDB" id="9781705at2"/>
<dbReference type="Proteomes" id="UP000237752">
    <property type="component" value="Unassembled WGS sequence"/>
</dbReference>
<dbReference type="InterPro" id="IPR007210">
    <property type="entry name" value="ABC_Gly_betaine_transp_sub-bd"/>
</dbReference>
<dbReference type="GO" id="GO:0022857">
    <property type="term" value="F:transmembrane transporter activity"/>
    <property type="evidence" value="ECO:0007669"/>
    <property type="project" value="InterPro"/>
</dbReference>
<feature type="chain" id="PRO_5039046556" evidence="1">
    <location>
        <begin position="23"/>
        <end position="321"/>
    </location>
</feature>
<dbReference type="EMBL" id="PVUE01000013">
    <property type="protein sequence ID" value="PRZ40912.1"/>
    <property type="molecule type" value="Genomic_DNA"/>
</dbReference>
<keyword evidence="4" id="KW-1185">Reference proteome</keyword>
<reference evidence="3 4" key="1">
    <citation type="submission" date="2018-03" db="EMBL/GenBank/DDBJ databases">
        <title>Genomic Encyclopedia of Archaeal and Bacterial Type Strains, Phase II (KMG-II): from individual species to whole genera.</title>
        <authorList>
            <person name="Goeker M."/>
        </authorList>
    </citation>
    <scope>NUCLEOTIDE SEQUENCE [LARGE SCALE GENOMIC DNA]</scope>
    <source>
        <strain evidence="3 4">DSM 100065</strain>
    </source>
</reference>
<sequence length="321" mass="33860">MKRNLRASLIAVAAVFSLTLGACSSNTDVSKGDSGGAASGGSIGKNYDLKGASFKVGSKEFTESVILGQITIAALDAAGGKAADKTGISGTDTVRAALTSGEIDMYWDYTGTGWVNILGNSTTDVPTDLYKAVSEADKANGVTWLPPAPLNNTYAIAAKKDWASKNKIESISDAAAYIAKNPNDGTICAASEFLNRDDGLPGVEKAYGTKFKVTELDLNLIFPQVGKDCNFGEVTSTDARVKSNDLVVLKDDKKFFVEYNAALTVKTDVLDKNPDIAKIFAPISKKLTSETMLGLNAKVDIDGDKPAAVAKEFLKKNGFID</sequence>
<accession>A0A2T0ZX29</accession>
<comment type="caution">
    <text evidence="3">The sequence shown here is derived from an EMBL/GenBank/DDBJ whole genome shotgun (WGS) entry which is preliminary data.</text>
</comment>
<dbReference type="PROSITE" id="PS51257">
    <property type="entry name" value="PROKAR_LIPOPROTEIN"/>
    <property type="match status" value="1"/>
</dbReference>
<evidence type="ECO:0000259" key="2">
    <source>
        <dbReference type="Pfam" id="PF04069"/>
    </source>
</evidence>
<dbReference type="Gene3D" id="3.40.190.10">
    <property type="entry name" value="Periplasmic binding protein-like II"/>
    <property type="match status" value="1"/>
</dbReference>
<evidence type="ECO:0000313" key="3">
    <source>
        <dbReference type="EMBL" id="PRZ40912.1"/>
    </source>
</evidence>
<feature type="domain" description="ABC-type glycine betaine transport system substrate-binding" evidence="2">
    <location>
        <begin position="55"/>
        <end position="316"/>
    </location>
</feature>
<dbReference type="Gene3D" id="3.40.190.120">
    <property type="entry name" value="Osmoprotection protein (prox), domain 2"/>
    <property type="match status" value="1"/>
</dbReference>
<gene>
    <name evidence="3" type="ORF">CLV47_11378</name>
</gene>
<evidence type="ECO:0000313" key="4">
    <source>
        <dbReference type="Proteomes" id="UP000237752"/>
    </source>
</evidence>
<dbReference type="RefSeq" id="WP_106349843.1">
    <property type="nucleotide sequence ID" value="NZ_PVUE01000013.1"/>
</dbReference>
<feature type="signal peptide" evidence="1">
    <location>
        <begin position="1"/>
        <end position="22"/>
    </location>
</feature>
<proteinExistence type="predicted"/>
<dbReference type="SUPFAM" id="SSF53850">
    <property type="entry name" value="Periplasmic binding protein-like II"/>
    <property type="match status" value="1"/>
</dbReference>